<name>A0A9J6DHX2_RHIMP</name>
<dbReference type="AlphaFoldDB" id="A0A9J6DHX2"/>
<keyword evidence="2" id="KW-1185">Reference proteome</keyword>
<dbReference type="Proteomes" id="UP000821866">
    <property type="component" value="Chromosome 7"/>
</dbReference>
<proteinExistence type="predicted"/>
<comment type="caution">
    <text evidence="1">The sequence shown here is derived from an EMBL/GenBank/DDBJ whole genome shotgun (WGS) entry which is preliminary data.</text>
</comment>
<reference evidence="1" key="1">
    <citation type="journal article" date="2020" name="Cell">
        <title>Large-Scale Comparative Analyses of Tick Genomes Elucidate Their Genetic Diversity and Vector Capacities.</title>
        <authorList>
            <consortium name="Tick Genome and Microbiome Consortium (TIGMIC)"/>
            <person name="Jia N."/>
            <person name="Wang J."/>
            <person name="Shi W."/>
            <person name="Du L."/>
            <person name="Sun Y."/>
            <person name="Zhan W."/>
            <person name="Jiang J.F."/>
            <person name="Wang Q."/>
            <person name="Zhang B."/>
            <person name="Ji P."/>
            <person name="Bell-Sakyi L."/>
            <person name="Cui X.M."/>
            <person name="Yuan T.T."/>
            <person name="Jiang B.G."/>
            <person name="Yang W.F."/>
            <person name="Lam T.T."/>
            <person name="Chang Q.C."/>
            <person name="Ding S.J."/>
            <person name="Wang X.J."/>
            <person name="Zhu J.G."/>
            <person name="Ruan X.D."/>
            <person name="Zhao L."/>
            <person name="Wei J.T."/>
            <person name="Ye R.Z."/>
            <person name="Que T.C."/>
            <person name="Du C.H."/>
            <person name="Zhou Y.H."/>
            <person name="Cheng J.X."/>
            <person name="Dai P.F."/>
            <person name="Guo W.B."/>
            <person name="Han X.H."/>
            <person name="Huang E.J."/>
            <person name="Li L.F."/>
            <person name="Wei W."/>
            <person name="Gao Y.C."/>
            <person name="Liu J.Z."/>
            <person name="Shao H.Z."/>
            <person name="Wang X."/>
            <person name="Wang C.C."/>
            <person name="Yang T.C."/>
            <person name="Huo Q.B."/>
            <person name="Li W."/>
            <person name="Chen H.Y."/>
            <person name="Chen S.E."/>
            <person name="Zhou L.G."/>
            <person name="Ni X.B."/>
            <person name="Tian J.H."/>
            <person name="Sheng Y."/>
            <person name="Liu T."/>
            <person name="Pan Y.S."/>
            <person name="Xia L.Y."/>
            <person name="Li J."/>
            <person name="Zhao F."/>
            <person name="Cao W.C."/>
        </authorList>
    </citation>
    <scope>NUCLEOTIDE SEQUENCE</scope>
    <source>
        <strain evidence="1">Rmic-2018</strain>
    </source>
</reference>
<protein>
    <submittedName>
        <fullName evidence="1">Uncharacterized protein</fullName>
    </submittedName>
</protein>
<organism evidence="1 2">
    <name type="scientific">Rhipicephalus microplus</name>
    <name type="common">Cattle tick</name>
    <name type="synonym">Boophilus microplus</name>
    <dbReference type="NCBI Taxonomy" id="6941"/>
    <lineage>
        <taxon>Eukaryota</taxon>
        <taxon>Metazoa</taxon>
        <taxon>Ecdysozoa</taxon>
        <taxon>Arthropoda</taxon>
        <taxon>Chelicerata</taxon>
        <taxon>Arachnida</taxon>
        <taxon>Acari</taxon>
        <taxon>Parasitiformes</taxon>
        <taxon>Ixodida</taxon>
        <taxon>Ixodoidea</taxon>
        <taxon>Ixodidae</taxon>
        <taxon>Rhipicephalinae</taxon>
        <taxon>Rhipicephalus</taxon>
        <taxon>Boophilus</taxon>
    </lineage>
</organism>
<reference evidence="1" key="2">
    <citation type="submission" date="2021-09" db="EMBL/GenBank/DDBJ databases">
        <authorList>
            <person name="Jia N."/>
            <person name="Wang J."/>
            <person name="Shi W."/>
            <person name="Du L."/>
            <person name="Sun Y."/>
            <person name="Zhan W."/>
            <person name="Jiang J."/>
            <person name="Wang Q."/>
            <person name="Zhang B."/>
            <person name="Ji P."/>
            <person name="Sakyi L.B."/>
            <person name="Cui X."/>
            <person name="Yuan T."/>
            <person name="Jiang B."/>
            <person name="Yang W."/>
            <person name="Lam T.T.-Y."/>
            <person name="Chang Q."/>
            <person name="Ding S."/>
            <person name="Wang X."/>
            <person name="Zhu J."/>
            <person name="Ruan X."/>
            <person name="Zhao L."/>
            <person name="Wei J."/>
            <person name="Que T."/>
            <person name="Du C."/>
            <person name="Cheng J."/>
            <person name="Dai P."/>
            <person name="Han X."/>
            <person name="Huang E."/>
            <person name="Gao Y."/>
            <person name="Liu J."/>
            <person name="Shao H."/>
            <person name="Ye R."/>
            <person name="Li L."/>
            <person name="Wei W."/>
            <person name="Wang X."/>
            <person name="Wang C."/>
            <person name="Huo Q."/>
            <person name="Li W."/>
            <person name="Guo W."/>
            <person name="Chen H."/>
            <person name="Chen S."/>
            <person name="Zhou L."/>
            <person name="Zhou L."/>
            <person name="Ni X."/>
            <person name="Tian J."/>
            <person name="Zhou Y."/>
            <person name="Sheng Y."/>
            <person name="Liu T."/>
            <person name="Pan Y."/>
            <person name="Xia L."/>
            <person name="Li J."/>
            <person name="Zhao F."/>
            <person name="Cao W."/>
        </authorList>
    </citation>
    <scope>NUCLEOTIDE SEQUENCE</scope>
    <source>
        <strain evidence="1">Rmic-2018</strain>
        <tissue evidence="1">Larvae</tissue>
    </source>
</reference>
<dbReference type="EMBL" id="JABSTU010000009">
    <property type="protein sequence ID" value="KAH8021478.1"/>
    <property type="molecule type" value="Genomic_DNA"/>
</dbReference>
<gene>
    <name evidence="1" type="ORF">HPB51_015874</name>
</gene>
<accession>A0A9J6DHX2</accession>
<sequence length="131" mass="14749">MNVDPCEDLNAFACSHWEPEGVSYANYGAALDSEALHDWFTYFKRSLGEGSALLQAGTTALAMYGACLWHRTTAEEAERSKRLLRELMSKMRISWPDDPSTNVDPLGVLIDLSYKYVYAVYLTGTKQIRNT</sequence>
<evidence type="ECO:0000313" key="2">
    <source>
        <dbReference type="Proteomes" id="UP000821866"/>
    </source>
</evidence>
<evidence type="ECO:0000313" key="1">
    <source>
        <dbReference type="EMBL" id="KAH8021478.1"/>
    </source>
</evidence>